<dbReference type="EMBL" id="MEHD01000021">
    <property type="protein sequence ID" value="ODR57643.1"/>
    <property type="molecule type" value="Genomic_DNA"/>
</dbReference>
<dbReference type="PATRIC" id="fig|1432052.3.peg.1038"/>
<dbReference type="Gene3D" id="3.30.2320.30">
    <property type="entry name" value="ATP synthase, E subunit, C-terminal"/>
    <property type="match status" value="1"/>
</dbReference>
<evidence type="ECO:0000313" key="6">
    <source>
        <dbReference type="Proteomes" id="UP000094271"/>
    </source>
</evidence>
<dbReference type="SUPFAM" id="SSF160527">
    <property type="entry name" value="V-type ATPase subunit E-like"/>
    <property type="match status" value="1"/>
</dbReference>
<keyword evidence="7" id="KW-1185">Reference proteome</keyword>
<dbReference type="RefSeq" id="WP_009251168.1">
    <property type="nucleotide sequence ID" value="NZ_CABMHK010000181.1"/>
</dbReference>
<accession>A0A1E3UET6</accession>
<sequence>MTTEEKLKHFLDVTTESTNAKNAKVLEDYTNALEKAFEEHKEESTRKAALQLKLSEDSFKKKQNAEIARAQLQIRERVSGLSEELKAKLFTEVRDKLERYMDTREYQDYLVAEIRKAKEFAGEDEVLIYIDPADSGKLNSLAAMTNTTVEVSKYGFGGGIRALIRSRNILIDQSFETKLKEAEETFVFQI</sequence>
<name>A0A1E3UET6_9FIRM</name>
<evidence type="ECO:0000313" key="4">
    <source>
        <dbReference type="EMBL" id="ODR57643.1"/>
    </source>
</evidence>
<reference evidence="3 6" key="3">
    <citation type="submission" date="2016-08" db="EMBL/GenBank/DDBJ databases">
        <authorList>
            <person name="Seilhamer J.J."/>
        </authorList>
    </citation>
    <scope>NUCLEOTIDE SEQUENCE [LARGE SCALE GENOMIC DNA]</scope>
    <source>
        <strain evidence="3 6">NML150140-1</strain>
    </source>
</reference>
<evidence type="ECO:0000313" key="5">
    <source>
        <dbReference type="Proteomes" id="UP000094067"/>
    </source>
</evidence>
<dbReference type="EMBL" id="MEHA01000014">
    <property type="protein sequence ID" value="ODR49077.1"/>
    <property type="molecule type" value="Genomic_DNA"/>
</dbReference>
<dbReference type="Proteomes" id="UP000094271">
    <property type="component" value="Unassembled WGS sequence"/>
</dbReference>
<dbReference type="Proteomes" id="UP000094067">
    <property type="component" value="Unassembled WGS sequence"/>
</dbReference>
<dbReference type="Proteomes" id="UP000094869">
    <property type="component" value="Unassembled WGS sequence"/>
</dbReference>
<reference evidence="4 7" key="2">
    <citation type="submission" date="2016-08" db="EMBL/GenBank/DDBJ databases">
        <title>Characterization of Isolates of Eisenbergiella tayi Derived from Blood Cultures, Using Whole Genome Sequencing.</title>
        <authorList>
            <person name="Bernier A.-M."/>
            <person name="Burdz T."/>
            <person name="Wiebe D."/>
            <person name="Bernard K."/>
        </authorList>
    </citation>
    <scope>NUCLEOTIDE SEQUENCE [LARGE SCALE GENOMIC DNA]</scope>
    <source>
        <strain evidence="4 7">NML120146</strain>
    </source>
</reference>
<evidence type="ECO:0000313" key="3">
    <source>
        <dbReference type="EMBL" id="ODR49077.1"/>
    </source>
</evidence>
<dbReference type="Proteomes" id="UP000095003">
    <property type="component" value="Unassembled WGS sequence"/>
</dbReference>
<evidence type="ECO:0000313" key="2">
    <source>
        <dbReference type="EMBL" id="ODM13224.1"/>
    </source>
</evidence>
<dbReference type="InterPro" id="IPR038495">
    <property type="entry name" value="ATPase_E_C"/>
</dbReference>
<proteinExistence type="predicted"/>
<comment type="caution">
    <text evidence="3">The sequence shown here is derived from an EMBL/GenBank/DDBJ whole genome shotgun (WGS) entry which is preliminary data.</text>
</comment>
<dbReference type="EMBL" id="MCGI01000001">
    <property type="protein sequence ID" value="ODM13224.1"/>
    <property type="molecule type" value="Genomic_DNA"/>
</dbReference>
<evidence type="ECO:0000313" key="8">
    <source>
        <dbReference type="Proteomes" id="UP000095003"/>
    </source>
</evidence>
<dbReference type="OrthoDB" id="1768593at2"/>
<dbReference type="AlphaFoldDB" id="A0A1E3UET6"/>
<protein>
    <submittedName>
        <fullName evidence="1">V-type proton ATPase subunit E</fullName>
    </submittedName>
</protein>
<organism evidence="3 6">
    <name type="scientific">Eisenbergiella tayi</name>
    <dbReference type="NCBI Taxonomy" id="1432052"/>
    <lineage>
        <taxon>Bacteria</taxon>
        <taxon>Bacillati</taxon>
        <taxon>Bacillota</taxon>
        <taxon>Clostridia</taxon>
        <taxon>Lachnospirales</taxon>
        <taxon>Lachnospiraceae</taxon>
        <taxon>Eisenbergiella</taxon>
    </lineage>
</organism>
<evidence type="ECO:0000313" key="7">
    <source>
        <dbReference type="Proteomes" id="UP000094869"/>
    </source>
</evidence>
<evidence type="ECO:0000313" key="1">
    <source>
        <dbReference type="EMBL" id="ODM05743.1"/>
    </source>
</evidence>
<dbReference type="EMBL" id="MCGH01000002">
    <property type="protein sequence ID" value="ODM05743.1"/>
    <property type="molecule type" value="Genomic_DNA"/>
</dbReference>
<gene>
    <name evidence="2" type="primary">atpE_1</name>
    <name evidence="1" type="synonym">atpE_2</name>
    <name evidence="2" type="ORF">BEH84_00939</name>
    <name evidence="3" type="ORF">BEI59_18340</name>
    <name evidence="1" type="ORF">BEI61_01632</name>
    <name evidence="4" type="ORF">BEI63_11100</name>
</gene>
<reference evidence="5 8" key="1">
    <citation type="submission" date="2016-07" db="EMBL/GenBank/DDBJ databases">
        <title>Characterization of isolates of Eisenbergiella tayi derived from blood cultures, using whole genome sequencing.</title>
        <authorList>
            <person name="Burdz T."/>
            <person name="Wiebe D."/>
            <person name="Huynh C."/>
            <person name="Bernard K."/>
        </authorList>
    </citation>
    <scope>NUCLEOTIDE SEQUENCE [LARGE SCALE GENOMIC DNA]</scope>
    <source>
        <strain evidence="1 5">NML 110608</strain>
        <strain evidence="2 8">NML 120489</strain>
    </source>
</reference>
<dbReference type="GeneID" id="93299449"/>